<dbReference type="InterPro" id="IPR009057">
    <property type="entry name" value="Homeodomain-like_sf"/>
</dbReference>
<reference evidence="5 6" key="1">
    <citation type="submission" date="2014-06" db="EMBL/GenBank/DDBJ databases">
        <authorList>
            <person name="Swart Estienne"/>
        </authorList>
    </citation>
    <scope>NUCLEOTIDE SEQUENCE [LARGE SCALE GENOMIC DNA]</scope>
    <source>
        <strain evidence="5 6">130c</strain>
    </source>
</reference>
<gene>
    <name evidence="5" type="primary">Contig9372.g10018</name>
    <name evidence="5" type="ORF">STYLEM_18770</name>
</gene>
<keyword evidence="1 2" id="KW-0238">DNA-binding</keyword>
<dbReference type="EMBL" id="CCKQ01017737">
    <property type="protein sequence ID" value="CDW89636.1"/>
    <property type="molecule type" value="Genomic_DNA"/>
</dbReference>
<accession>A0A078B5Y2</accession>
<keyword evidence="1 2" id="KW-0371">Homeobox</keyword>
<organism evidence="5 6">
    <name type="scientific">Stylonychia lemnae</name>
    <name type="common">Ciliate</name>
    <dbReference type="NCBI Taxonomy" id="5949"/>
    <lineage>
        <taxon>Eukaryota</taxon>
        <taxon>Sar</taxon>
        <taxon>Alveolata</taxon>
        <taxon>Ciliophora</taxon>
        <taxon>Intramacronucleata</taxon>
        <taxon>Spirotrichea</taxon>
        <taxon>Stichotrichia</taxon>
        <taxon>Sporadotrichida</taxon>
        <taxon>Oxytrichidae</taxon>
        <taxon>Stylonychinae</taxon>
        <taxon>Stylonychia</taxon>
    </lineage>
</organism>
<keyword evidence="1 2" id="KW-0539">Nucleus</keyword>
<keyword evidence="6" id="KW-1185">Reference proteome</keyword>
<dbReference type="Gene3D" id="1.10.10.60">
    <property type="entry name" value="Homeodomain-like"/>
    <property type="match status" value="1"/>
</dbReference>
<dbReference type="SUPFAM" id="SSF46689">
    <property type="entry name" value="Homeodomain-like"/>
    <property type="match status" value="1"/>
</dbReference>
<name>A0A078B5Y2_STYLE</name>
<dbReference type="InterPro" id="IPR001356">
    <property type="entry name" value="HD"/>
</dbReference>
<evidence type="ECO:0000256" key="1">
    <source>
        <dbReference type="PROSITE-ProRule" id="PRU00108"/>
    </source>
</evidence>
<comment type="subcellular location">
    <subcellularLocation>
        <location evidence="1 2">Nucleus</location>
    </subcellularLocation>
</comment>
<feature type="domain" description="Homeobox" evidence="4">
    <location>
        <begin position="170"/>
        <end position="230"/>
    </location>
</feature>
<protein>
    <recommendedName>
        <fullName evidence="4">Homeobox domain-containing protein</fullName>
    </recommendedName>
</protein>
<feature type="DNA-binding region" description="Homeobox" evidence="1">
    <location>
        <begin position="172"/>
        <end position="231"/>
    </location>
</feature>
<sequence length="271" mass="31942">MNSMITRTRSQCRISGLNPLPNRYWESILSSSFFNMNHLKDQDQDAKQIKIQNNRSSTQLVHRIESNNRINQHQVQTYEKIKHLLDLSVDDSKTEQDEEVFSEFDDDGNDDEDGGNVELSSCSELPVQNGQVVTRSMTNTRQLMSIIENLNQPLNKSDNNRKESQSQNHKEQKPLKSRVPDDQLHILMKEYEKSTNWSKQQISNIAKKTGLTYSKVYKWNWDRRNTDYQQCLKQVFEKKHYQGHIFKVQDNHQRQEKKPAKLFQVNKVSQN</sequence>
<dbReference type="SMART" id="SM00389">
    <property type="entry name" value="HOX"/>
    <property type="match status" value="1"/>
</dbReference>
<feature type="region of interest" description="Disordered" evidence="3">
    <location>
        <begin position="92"/>
        <end position="121"/>
    </location>
</feature>
<evidence type="ECO:0000313" key="6">
    <source>
        <dbReference type="Proteomes" id="UP000039865"/>
    </source>
</evidence>
<feature type="compositionally biased region" description="Acidic residues" evidence="3">
    <location>
        <begin position="96"/>
        <end position="115"/>
    </location>
</feature>
<dbReference type="PROSITE" id="PS50071">
    <property type="entry name" value="HOMEOBOX_2"/>
    <property type="match status" value="1"/>
</dbReference>
<dbReference type="InParanoid" id="A0A078B5Y2"/>
<dbReference type="GO" id="GO:0003677">
    <property type="term" value="F:DNA binding"/>
    <property type="evidence" value="ECO:0007669"/>
    <property type="project" value="UniProtKB-UniRule"/>
</dbReference>
<dbReference type="GO" id="GO:0005634">
    <property type="term" value="C:nucleus"/>
    <property type="evidence" value="ECO:0007669"/>
    <property type="project" value="UniProtKB-SubCell"/>
</dbReference>
<dbReference type="Proteomes" id="UP000039865">
    <property type="component" value="Unassembled WGS sequence"/>
</dbReference>
<feature type="region of interest" description="Disordered" evidence="3">
    <location>
        <begin position="151"/>
        <end position="181"/>
    </location>
</feature>
<dbReference type="Pfam" id="PF00046">
    <property type="entry name" value="Homeodomain"/>
    <property type="match status" value="1"/>
</dbReference>
<dbReference type="AlphaFoldDB" id="A0A078B5Y2"/>
<dbReference type="CDD" id="cd00086">
    <property type="entry name" value="homeodomain"/>
    <property type="match status" value="1"/>
</dbReference>
<evidence type="ECO:0000256" key="3">
    <source>
        <dbReference type="SAM" id="MobiDB-lite"/>
    </source>
</evidence>
<evidence type="ECO:0000256" key="2">
    <source>
        <dbReference type="RuleBase" id="RU000682"/>
    </source>
</evidence>
<dbReference type="OrthoDB" id="313330at2759"/>
<evidence type="ECO:0000259" key="4">
    <source>
        <dbReference type="PROSITE" id="PS50071"/>
    </source>
</evidence>
<proteinExistence type="predicted"/>
<feature type="compositionally biased region" description="Basic and acidic residues" evidence="3">
    <location>
        <begin position="158"/>
        <end position="181"/>
    </location>
</feature>
<evidence type="ECO:0000313" key="5">
    <source>
        <dbReference type="EMBL" id="CDW89636.1"/>
    </source>
</evidence>